<evidence type="ECO:0000313" key="3">
    <source>
        <dbReference type="EMBL" id="ETW84228.1"/>
    </source>
</evidence>
<dbReference type="InParanoid" id="W4KEI7"/>
<dbReference type="KEGG" id="hir:HETIRDRAFT_155410"/>
<feature type="compositionally biased region" description="Polar residues" evidence="1">
    <location>
        <begin position="575"/>
        <end position="589"/>
    </location>
</feature>
<keyword evidence="4" id="KW-1185">Reference proteome</keyword>
<dbReference type="GeneID" id="20667571"/>
<dbReference type="RefSeq" id="XP_009543920.1">
    <property type="nucleotide sequence ID" value="XM_009545625.1"/>
</dbReference>
<feature type="compositionally biased region" description="Polar residues" evidence="1">
    <location>
        <begin position="309"/>
        <end position="325"/>
    </location>
</feature>
<evidence type="ECO:0000256" key="2">
    <source>
        <dbReference type="SAM" id="Phobius"/>
    </source>
</evidence>
<dbReference type="STRING" id="747525.W4KEI7"/>
<feature type="compositionally biased region" description="Polar residues" evidence="1">
    <location>
        <begin position="375"/>
        <end position="385"/>
    </location>
</feature>
<feature type="compositionally biased region" description="Low complexity" evidence="1">
    <location>
        <begin position="624"/>
        <end position="636"/>
    </location>
</feature>
<protein>
    <recommendedName>
        <fullName evidence="5">Membrane anchor Opy2 N-terminal domain-containing protein</fullName>
    </recommendedName>
</protein>
<feature type="region of interest" description="Disordered" evidence="1">
    <location>
        <begin position="519"/>
        <end position="655"/>
    </location>
</feature>
<dbReference type="AlphaFoldDB" id="W4KEI7"/>
<keyword evidence="2" id="KW-1133">Transmembrane helix</keyword>
<feature type="region of interest" description="Disordered" evidence="1">
    <location>
        <begin position="308"/>
        <end position="409"/>
    </location>
</feature>
<accession>W4KEI7</accession>
<feature type="compositionally biased region" description="Low complexity" evidence="1">
    <location>
        <begin position="155"/>
        <end position="165"/>
    </location>
</feature>
<feature type="compositionally biased region" description="Polar residues" evidence="1">
    <location>
        <begin position="397"/>
        <end position="409"/>
    </location>
</feature>
<dbReference type="eggNOG" id="ENOG502SDE5">
    <property type="taxonomic scope" value="Eukaryota"/>
</dbReference>
<evidence type="ECO:0008006" key="5">
    <source>
        <dbReference type="Google" id="ProtNLM"/>
    </source>
</evidence>
<evidence type="ECO:0000256" key="1">
    <source>
        <dbReference type="SAM" id="MobiDB-lite"/>
    </source>
</evidence>
<feature type="compositionally biased region" description="Polar residues" evidence="1">
    <location>
        <begin position="208"/>
        <end position="219"/>
    </location>
</feature>
<keyword evidence="2" id="KW-0472">Membrane</keyword>
<dbReference type="HOGENOM" id="CLU_407767_0_0_1"/>
<feature type="compositionally biased region" description="Basic and acidic residues" evidence="1">
    <location>
        <begin position="362"/>
        <end position="372"/>
    </location>
</feature>
<dbReference type="OrthoDB" id="2402916at2759"/>
<reference evidence="3 4" key="1">
    <citation type="journal article" date="2012" name="New Phytol.">
        <title>Insight into trade-off between wood decay and parasitism from the genome of a fungal forest pathogen.</title>
        <authorList>
            <person name="Olson A."/>
            <person name="Aerts A."/>
            <person name="Asiegbu F."/>
            <person name="Belbahri L."/>
            <person name="Bouzid O."/>
            <person name="Broberg A."/>
            <person name="Canback B."/>
            <person name="Coutinho P.M."/>
            <person name="Cullen D."/>
            <person name="Dalman K."/>
            <person name="Deflorio G."/>
            <person name="van Diepen L.T."/>
            <person name="Dunand C."/>
            <person name="Duplessis S."/>
            <person name="Durling M."/>
            <person name="Gonthier P."/>
            <person name="Grimwood J."/>
            <person name="Fossdal C.G."/>
            <person name="Hansson D."/>
            <person name="Henrissat B."/>
            <person name="Hietala A."/>
            <person name="Himmelstrand K."/>
            <person name="Hoffmeister D."/>
            <person name="Hogberg N."/>
            <person name="James T.Y."/>
            <person name="Karlsson M."/>
            <person name="Kohler A."/>
            <person name="Kues U."/>
            <person name="Lee Y.H."/>
            <person name="Lin Y.C."/>
            <person name="Lind M."/>
            <person name="Lindquist E."/>
            <person name="Lombard V."/>
            <person name="Lucas S."/>
            <person name="Lunden K."/>
            <person name="Morin E."/>
            <person name="Murat C."/>
            <person name="Park J."/>
            <person name="Raffaello T."/>
            <person name="Rouze P."/>
            <person name="Salamov A."/>
            <person name="Schmutz J."/>
            <person name="Solheim H."/>
            <person name="Stahlberg J."/>
            <person name="Velez H."/>
            <person name="de Vries R.P."/>
            <person name="Wiebenga A."/>
            <person name="Woodward S."/>
            <person name="Yakovlev I."/>
            <person name="Garbelotto M."/>
            <person name="Martin F."/>
            <person name="Grigoriev I.V."/>
            <person name="Stenlid J."/>
        </authorList>
    </citation>
    <scope>NUCLEOTIDE SEQUENCE [LARGE SCALE GENOMIC DNA]</scope>
    <source>
        <strain evidence="3 4">TC 32-1</strain>
    </source>
</reference>
<evidence type="ECO:0000313" key="4">
    <source>
        <dbReference type="Proteomes" id="UP000030671"/>
    </source>
</evidence>
<feature type="compositionally biased region" description="Polar residues" evidence="1">
    <location>
        <begin position="166"/>
        <end position="197"/>
    </location>
</feature>
<keyword evidence="2" id="KW-0812">Transmembrane</keyword>
<dbReference type="Proteomes" id="UP000030671">
    <property type="component" value="Unassembled WGS sequence"/>
</dbReference>
<sequence length="655" mass="69046">MHLDYLLYPRQTSDGCVSCPTPAPCNCAANEQCFQISRSCTTCSSNNCVPIDTSGSGSGGGVSKGAVAGAVIGSLLFLCIAVAVFWWWRRRNLVPKQAEAPTAKDVPAPAETVLNRPDPIEKTFPSPTAPREEAGTVRVYSTTSNSIIDLDPESRGASRTAATASPYHSTRDSVQSNPFGDAHSIQTTSTGTHSTNVIPIALVPPRSVGSTSPQSPYGLQQQQQQVAAPMRPDRSPNMELNMDHLNISSDNFTTGEPSVRSGVSAVSSRQSYMSGASYASDVLTEAPTIVTQSQRQVFGIVKAEVVQAPGSSPVSPDSLKASSIASRPPVRSPLAATSFGPQDVLRESEEELSVPTNGDPFGDEHSPVRGDFRSSAATFGTTSDAGSAWTPGVPSHPWSTGDHNSRPISISTQAGSIIGADIRDATRVHLGFVQPMSASFVPPTPVSSSGISGARSLYRMTSGRLVTPPSTDGRMEPLQRQQERAYVGLQANTVDRSSMSTMASGTSTRADSILESFTFVPPSPISNRPLRTPPRSPLGQNAFNDSQPSGSAPVRDGVDNRADSPLVPPNRRQLGLSTGSQMSAMSTGLGSFPFQIDSGNNLQDEAPRMSSEASPSVAGRQRASLDTLALTSDLSSYPLGFDRHSEEGFPFSTKG</sequence>
<name>W4KEI7_HETIT</name>
<dbReference type="CDD" id="cd12087">
    <property type="entry name" value="TM_EGFR-like"/>
    <property type="match status" value="1"/>
</dbReference>
<feature type="transmembrane region" description="Helical" evidence="2">
    <location>
        <begin position="66"/>
        <end position="88"/>
    </location>
</feature>
<feature type="region of interest" description="Disordered" evidence="1">
    <location>
        <begin position="109"/>
        <end position="234"/>
    </location>
</feature>
<feature type="compositionally biased region" description="Polar residues" evidence="1">
    <location>
        <begin position="538"/>
        <end position="550"/>
    </location>
</feature>
<proteinExistence type="predicted"/>
<dbReference type="EMBL" id="KI925456">
    <property type="protein sequence ID" value="ETW84228.1"/>
    <property type="molecule type" value="Genomic_DNA"/>
</dbReference>
<gene>
    <name evidence="3" type="ORF">HETIRDRAFT_155410</name>
</gene>
<organism evidence="3 4">
    <name type="scientific">Heterobasidion irregulare (strain TC 32-1)</name>
    <dbReference type="NCBI Taxonomy" id="747525"/>
    <lineage>
        <taxon>Eukaryota</taxon>
        <taxon>Fungi</taxon>
        <taxon>Dikarya</taxon>
        <taxon>Basidiomycota</taxon>
        <taxon>Agaricomycotina</taxon>
        <taxon>Agaricomycetes</taxon>
        <taxon>Russulales</taxon>
        <taxon>Bondarzewiaceae</taxon>
        <taxon>Heterobasidion</taxon>
        <taxon>Heterobasidion annosum species complex</taxon>
    </lineage>
</organism>